<keyword evidence="2" id="KW-0969">Cilium</keyword>
<evidence type="ECO:0000259" key="1">
    <source>
        <dbReference type="Pfam" id="PF00669"/>
    </source>
</evidence>
<dbReference type="PANTHER" id="PTHR42792">
    <property type="entry name" value="FLAGELLIN"/>
    <property type="match status" value="1"/>
</dbReference>
<evidence type="ECO:0000313" key="3">
    <source>
        <dbReference type="Proteomes" id="UP000482487"/>
    </source>
</evidence>
<dbReference type="EMBL" id="WVUD01000044">
    <property type="protein sequence ID" value="MYL84847.1"/>
    <property type="molecule type" value="Genomic_DNA"/>
</dbReference>
<dbReference type="PANTHER" id="PTHR42792:SF1">
    <property type="entry name" value="FLAGELLAR HOOK-ASSOCIATED PROTEIN 3"/>
    <property type="match status" value="1"/>
</dbReference>
<dbReference type="Proteomes" id="UP000482487">
    <property type="component" value="Unassembled WGS sequence"/>
</dbReference>
<dbReference type="AlphaFoldDB" id="A0A7C9ITQ6"/>
<proteinExistence type="predicted"/>
<dbReference type="SUPFAM" id="SSF64518">
    <property type="entry name" value="Phase 1 flagellin"/>
    <property type="match status" value="1"/>
</dbReference>
<dbReference type="Gene3D" id="1.20.1330.10">
    <property type="entry name" value="f41 fragment of flagellin, N-terminal domain"/>
    <property type="match status" value="2"/>
</dbReference>
<dbReference type="InterPro" id="IPR001492">
    <property type="entry name" value="Flagellin"/>
</dbReference>
<dbReference type="InterPro" id="IPR001029">
    <property type="entry name" value="Flagellin_N"/>
</dbReference>
<evidence type="ECO:0000313" key="2">
    <source>
        <dbReference type="EMBL" id="MYL84847.1"/>
    </source>
</evidence>
<sequence>MVLRVAQQTIYGSIIQRNNASLARLMETNLQSSTQKRINAPSDDPNGAAMVLQTRCDISQLAQYKSNIASATGWLQQSDSALTSVSTLITTIKGYAEQGATGSVTDENRGEIASAVRQYFQQLISQANTTYDGNALYAGQKVGSEAFSQSLSMNSNDTTFDAAVAANGGFTISGDAESTLLVQFTDTNTPPGFTYSSDGGATWKAGTYNAPPSGTSQELNLGGVTMQISDAALAATTVSADHADTDGTWMWIRPTAVYNGNTNDTVSVVNTALPATNVVGSAAGNFSANVAVRIDDNNAFTNGTTFGFSYSTDGGRSWVTGNTSGTVANPPGSVSLPVPGGNLTLTTGGDSLAVGNQFFIQPSTADITVAISPTDKVVVNGVGKDIFGGIYNNQAVTFEGSVDANLFETVGKLVGYLETNNQQGCQDALDQLTASQNHLLTVAASVGARENRVTAAGTMVDTLAENSDSSLSKVEDADLTALITRLAQQELAYQAVLKSSSTVMNLSLVSYI</sequence>
<dbReference type="OrthoDB" id="9758307at2"/>
<dbReference type="Pfam" id="PF00669">
    <property type="entry name" value="Flagellin_N"/>
    <property type="match status" value="1"/>
</dbReference>
<keyword evidence="2" id="KW-0282">Flagellum</keyword>
<dbReference type="RefSeq" id="WP_160963249.1">
    <property type="nucleotide sequence ID" value="NZ_WVUD01000044.1"/>
</dbReference>
<accession>A0A7C9ITQ6</accession>
<gene>
    <name evidence="2" type="ORF">GTA51_17175</name>
</gene>
<keyword evidence="3" id="KW-1185">Reference proteome</keyword>
<organism evidence="2 3">
    <name type="scientific">Solidesulfovibrio aerotolerans</name>
    <dbReference type="NCBI Taxonomy" id="295255"/>
    <lineage>
        <taxon>Bacteria</taxon>
        <taxon>Pseudomonadati</taxon>
        <taxon>Thermodesulfobacteriota</taxon>
        <taxon>Desulfovibrionia</taxon>
        <taxon>Desulfovibrionales</taxon>
        <taxon>Desulfovibrionaceae</taxon>
        <taxon>Solidesulfovibrio</taxon>
    </lineage>
</organism>
<name>A0A7C9ITQ6_9BACT</name>
<comment type="caution">
    <text evidence="2">The sequence shown here is derived from an EMBL/GenBank/DDBJ whole genome shotgun (WGS) entry which is preliminary data.</text>
</comment>
<protein>
    <submittedName>
        <fullName evidence="2">Flagellar hook-associated protein 3</fullName>
    </submittedName>
</protein>
<reference evidence="2 3" key="1">
    <citation type="submission" date="2020-01" db="EMBL/GenBank/DDBJ databases">
        <title>Genome sequence of Desulfovibrio aerotolerans DSM 16695(T).</title>
        <authorList>
            <person name="Karnachuk O."/>
            <person name="Avakyan M."/>
            <person name="Mardanov A."/>
            <person name="Kadnikov V."/>
            <person name="Ravin N."/>
        </authorList>
    </citation>
    <scope>NUCLEOTIDE SEQUENCE [LARGE SCALE GENOMIC DNA]</scope>
    <source>
        <strain evidence="2 3">DSM 16695</strain>
    </source>
</reference>
<feature type="domain" description="Flagellin N-terminal" evidence="1">
    <location>
        <begin position="16"/>
        <end position="140"/>
    </location>
</feature>
<dbReference type="GO" id="GO:0009288">
    <property type="term" value="C:bacterial-type flagellum"/>
    <property type="evidence" value="ECO:0007669"/>
    <property type="project" value="InterPro"/>
</dbReference>
<keyword evidence="2" id="KW-0966">Cell projection</keyword>
<dbReference type="GO" id="GO:0005198">
    <property type="term" value="F:structural molecule activity"/>
    <property type="evidence" value="ECO:0007669"/>
    <property type="project" value="InterPro"/>
</dbReference>